<feature type="compositionally biased region" description="Polar residues" evidence="1">
    <location>
        <begin position="1"/>
        <end position="15"/>
    </location>
</feature>
<accession>A0A8H7TTR5</accession>
<dbReference type="EMBL" id="JADCTT010000003">
    <property type="protein sequence ID" value="KAF9756078.1"/>
    <property type="molecule type" value="Genomic_DNA"/>
</dbReference>
<comment type="caution">
    <text evidence="2">The sequence shown here is derived from an EMBL/GenBank/DDBJ whole genome shotgun (WGS) entry which is preliminary data.</text>
</comment>
<evidence type="ECO:0000313" key="2">
    <source>
        <dbReference type="EMBL" id="KAF9756078.1"/>
    </source>
</evidence>
<sequence length="141" mass="16112">MTIPRTQHVTTSTACESRKRRPRKDPQVDNITSRVTKLEETQHNLRVSIQSLQDEITLLRQQFRPNVLDKSPQYHEMATTTELPDKGCWEGQFFGEAYDSIHSFGPMGVDWGVASKDMGYLGSNSVIWTAEELLLSNERVD</sequence>
<proteinExistence type="predicted"/>
<dbReference type="AlphaFoldDB" id="A0A8H7TTR5"/>
<gene>
    <name evidence="2" type="ORF">IM811_011519</name>
</gene>
<evidence type="ECO:0000256" key="1">
    <source>
        <dbReference type="SAM" id="MobiDB-lite"/>
    </source>
</evidence>
<name>A0A8H7TTR5_BIOOC</name>
<dbReference type="Proteomes" id="UP000616885">
    <property type="component" value="Unassembled WGS sequence"/>
</dbReference>
<organism evidence="2 3">
    <name type="scientific">Bionectria ochroleuca</name>
    <name type="common">Gliocladium roseum</name>
    <dbReference type="NCBI Taxonomy" id="29856"/>
    <lineage>
        <taxon>Eukaryota</taxon>
        <taxon>Fungi</taxon>
        <taxon>Dikarya</taxon>
        <taxon>Ascomycota</taxon>
        <taxon>Pezizomycotina</taxon>
        <taxon>Sordariomycetes</taxon>
        <taxon>Hypocreomycetidae</taxon>
        <taxon>Hypocreales</taxon>
        <taxon>Bionectriaceae</taxon>
        <taxon>Clonostachys</taxon>
    </lineage>
</organism>
<reference evidence="2" key="1">
    <citation type="submission" date="2020-10" db="EMBL/GenBank/DDBJ databases">
        <title>High-Quality Genome Resource of Clonostachys rosea strain S41 by Oxford Nanopore Long-Read Sequencing.</title>
        <authorList>
            <person name="Wang H."/>
        </authorList>
    </citation>
    <scope>NUCLEOTIDE SEQUENCE</scope>
    <source>
        <strain evidence="2">S41</strain>
    </source>
</reference>
<feature type="region of interest" description="Disordered" evidence="1">
    <location>
        <begin position="1"/>
        <end position="27"/>
    </location>
</feature>
<evidence type="ECO:0000313" key="3">
    <source>
        <dbReference type="Proteomes" id="UP000616885"/>
    </source>
</evidence>
<protein>
    <submittedName>
        <fullName evidence="2">Uncharacterized protein</fullName>
    </submittedName>
</protein>